<accession>A0ABV0U538</accession>
<evidence type="ECO:0000256" key="1">
    <source>
        <dbReference type="SAM" id="Phobius"/>
    </source>
</evidence>
<keyword evidence="1" id="KW-0812">Transmembrane</keyword>
<dbReference type="EMBL" id="JAHRIQ010058852">
    <property type="protein sequence ID" value="MEQ2240166.1"/>
    <property type="molecule type" value="Genomic_DNA"/>
</dbReference>
<sequence>MKGLKSRLQMVCWEHLSRNRIIQQDMVAVSSLPENQNPTGSPDEWVDWFLYRLQLDPWMLGGFVVIGVFALGTLSLVVFALLYGCCCSSKEPKQKKRKPRKNSKNAVI</sequence>
<keyword evidence="1" id="KW-1133">Transmembrane helix</keyword>
<reference evidence="2 3" key="1">
    <citation type="submission" date="2021-06" db="EMBL/GenBank/DDBJ databases">
        <authorList>
            <person name="Palmer J.M."/>
        </authorList>
    </citation>
    <scope>NUCLEOTIDE SEQUENCE [LARGE SCALE GENOMIC DNA]</scope>
    <source>
        <strain evidence="3">if_2019</strain>
        <tissue evidence="2">Muscle</tissue>
    </source>
</reference>
<keyword evidence="1" id="KW-0472">Membrane</keyword>
<organism evidence="2 3">
    <name type="scientific">Ilyodon furcidens</name>
    <name type="common">goldbreast splitfin</name>
    <dbReference type="NCBI Taxonomy" id="33524"/>
    <lineage>
        <taxon>Eukaryota</taxon>
        <taxon>Metazoa</taxon>
        <taxon>Chordata</taxon>
        <taxon>Craniata</taxon>
        <taxon>Vertebrata</taxon>
        <taxon>Euteleostomi</taxon>
        <taxon>Actinopterygii</taxon>
        <taxon>Neopterygii</taxon>
        <taxon>Teleostei</taxon>
        <taxon>Neoteleostei</taxon>
        <taxon>Acanthomorphata</taxon>
        <taxon>Ovalentaria</taxon>
        <taxon>Atherinomorphae</taxon>
        <taxon>Cyprinodontiformes</taxon>
        <taxon>Goodeidae</taxon>
        <taxon>Ilyodon</taxon>
    </lineage>
</organism>
<feature type="transmembrane region" description="Helical" evidence="1">
    <location>
        <begin position="58"/>
        <end position="83"/>
    </location>
</feature>
<evidence type="ECO:0000313" key="2">
    <source>
        <dbReference type="EMBL" id="MEQ2240166.1"/>
    </source>
</evidence>
<comment type="caution">
    <text evidence="2">The sequence shown here is derived from an EMBL/GenBank/DDBJ whole genome shotgun (WGS) entry which is preliminary data.</text>
</comment>
<proteinExistence type="predicted"/>
<keyword evidence="3" id="KW-1185">Reference proteome</keyword>
<dbReference type="Proteomes" id="UP001482620">
    <property type="component" value="Unassembled WGS sequence"/>
</dbReference>
<evidence type="ECO:0000313" key="3">
    <source>
        <dbReference type="Proteomes" id="UP001482620"/>
    </source>
</evidence>
<name>A0ABV0U538_9TELE</name>
<gene>
    <name evidence="2" type="ORF">ILYODFUR_012004</name>
</gene>
<protein>
    <submittedName>
        <fullName evidence="2">Uncharacterized protein</fullName>
    </submittedName>
</protein>